<dbReference type="GO" id="GO:0005886">
    <property type="term" value="C:plasma membrane"/>
    <property type="evidence" value="ECO:0007669"/>
    <property type="project" value="UniProtKB-SubCell"/>
</dbReference>
<evidence type="ECO:0000256" key="5">
    <source>
        <dbReference type="ARBA" id="ARBA00022989"/>
    </source>
</evidence>
<feature type="domain" description="CstA N-terminal" evidence="8">
    <location>
        <begin position="3"/>
        <end position="357"/>
    </location>
</feature>
<feature type="transmembrane region" description="Helical" evidence="7">
    <location>
        <begin position="296"/>
        <end position="317"/>
    </location>
</feature>
<evidence type="ECO:0000256" key="7">
    <source>
        <dbReference type="SAM" id="Phobius"/>
    </source>
</evidence>
<feature type="transmembrane region" description="Helical" evidence="7">
    <location>
        <begin position="129"/>
        <end position="151"/>
    </location>
</feature>
<dbReference type="HOGENOM" id="CLU_010531_4_1_9"/>
<dbReference type="InterPro" id="IPR003706">
    <property type="entry name" value="CstA_N"/>
</dbReference>
<name>I5ASH9_EUBC6</name>
<dbReference type="PANTHER" id="PTHR30252">
    <property type="entry name" value="INNER MEMBRANE PEPTIDE TRANSPORTER"/>
    <property type="match status" value="1"/>
</dbReference>
<gene>
    <name evidence="9" type="ORF">EubceDRAFT1_0926</name>
</gene>
<reference evidence="9 10" key="2">
    <citation type="submission" date="2012-02" db="EMBL/GenBank/DDBJ databases">
        <title>Improved High-Quality Draft sequence of Eubacterium cellulosolvens 6.</title>
        <authorList>
            <consortium name="US DOE Joint Genome Institute"/>
            <person name="Lucas S."/>
            <person name="Han J."/>
            <person name="Lapidus A."/>
            <person name="Cheng J.-F."/>
            <person name="Goodwin L."/>
            <person name="Pitluck S."/>
            <person name="Peters L."/>
            <person name="Mikhailova N."/>
            <person name="Gu W."/>
            <person name="Detter J.C."/>
            <person name="Han C."/>
            <person name="Tapia R."/>
            <person name="Land M."/>
            <person name="Hauser L."/>
            <person name="Kyrpides N."/>
            <person name="Ivanova N."/>
            <person name="Pagani I."/>
            <person name="Johnson E."/>
            <person name="Mukhopadhyay B."/>
            <person name="Anderson I."/>
            <person name="Woyke T."/>
        </authorList>
    </citation>
    <scope>NUCLEOTIDE SEQUENCE [LARGE SCALE GENOMIC DNA]</scope>
    <source>
        <strain evidence="9 10">6</strain>
    </source>
</reference>
<evidence type="ECO:0000313" key="9">
    <source>
        <dbReference type="EMBL" id="EIM56752.1"/>
    </source>
</evidence>
<proteinExistence type="inferred from homology"/>
<comment type="subcellular location">
    <subcellularLocation>
        <location evidence="1">Cell membrane</location>
        <topology evidence="1">Multi-pass membrane protein</topology>
    </subcellularLocation>
</comment>
<keyword evidence="4 7" id="KW-0812">Transmembrane</keyword>
<dbReference type="InterPro" id="IPR051605">
    <property type="entry name" value="CstA"/>
</dbReference>
<evidence type="ECO:0000256" key="4">
    <source>
        <dbReference type="ARBA" id="ARBA00022692"/>
    </source>
</evidence>
<feature type="transmembrane region" description="Helical" evidence="7">
    <location>
        <begin position="540"/>
        <end position="559"/>
    </location>
</feature>
<keyword evidence="3" id="KW-1003">Cell membrane</keyword>
<feature type="transmembrane region" description="Helical" evidence="7">
    <location>
        <begin position="200"/>
        <end position="225"/>
    </location>
</feature>
<evidence type="ECO:0000259" key="8">
    <source>
        <dbReference type="Pfam" id="PF02554"/>
    </source>
</evidence>
<dbReference type="eggNOG" id="COG1966">
    <property type="taxonomic scope" value="Bacteria"/>
</dbReference>
<feature type="domain" description="CstA N-terminal" evidence="8">
    <location>
        <begin position="366"/>
        <end position="514"/>
    </location>
</feature>
<dbReference type="AlphaFoldDB" id="I5ASH9"/>
<evidence type="ECO:0000256" key="1">
    <source>
        <dbReference type="ARBA" id="ARBA00004651"/>
    </source>
</evidence>
<evidence type="ECO:0000256" key="3">
    <source>
        <dbReference type="ARBA" id="ARBA00022475"/>
    </source>
</evidence>
<protein>
    <submittedName>
        <fullName evidence="9">Carbon starvation protein, predicted membrane protein</fullName>
    </submittedName>
</protein>
<feature type="transmembrane region" description="Helical" evidence="7">
    <location>
        <begin position="171"/>
        <end position="193"/>
    </location>
</feature>
<feature type="transmembrane region" description="Helical" evidence="7">
    <location>
        <begin position="446"/>
        <end position="467"/>
    </location>
</feature>
<accession>I5ASH9</accession>
<feature type="transmembrane region" description="Helical" evidence="7">
    <location>
        <begin position="500"/>
        <end position="520"/>
    </location>
</feature>
<dbReference type="EMBL" id="CM001487">
    <property type="protein sequence ID" value="EIM56752.1"/>
    <property type="molecule type" value="Genomic_DNA"/>
</dbReference>
<keyword evidence="6 7" id="KW-0472">Membrane</keyword>
<dbReference type="GO" id="GO:0009267">
    <property type="term" value="P:cellular response to starvation"/>
    <property type="evidence" value="ECO:0007669"/>
    <property type="project" value="InterPro"/>
</dbReference>
<dbReference type="PANTHER" id="PTHR30252:SF0">
    <property type="entry name" value="PEPTIDE TRANSPORTER CSTA"/>
    <property type="match status" value="1"/>
</dbReference>
<keyword evidence="10" id="KW-1185">Reference proteome</keyword>
<feature type="transmembrane region" description="Helical" evidence="7">
    <location>
        <begin position="84"/>
        <end position="108"/>
    </location>
</feature>
<dbReference type="STRING" id="633697.EubceDRAFT1_0926"/>
<organism evidence="9 10">
    <name type="scientific">Eubacterium cellulosolvens (strain ATCC 43171 / JCM 9499 / 6)</name>
    <name type="common">Cillobacterium cellulosolvens</name>
    <dbReference type="NCBI Taxonomy" id="633697"/>
    <lineage>
        <taxon>Bacteria</taxon>
        <taxon>Bacillati</taxon>
        <taxon>Bacillota</taxon>
        <taxon>Clostridia</taxon>
        <taxon>Eubacteriales</taxon>
        <taxon>Eubacteriaceae</taxon>
        <taxon>Eubacterium</taxon>
    </lineage>
</organism>
<dbReference type="Proteomes" id="UP000005753">
    <property type="component" value="Chromosome"/>
</dbReference>
<evidence type="ECO:0000256" key="2">
    <source>
        <dbReference type="ARBA" id="ARBA00007755"/>
    </source>
</evidence>
<feature type="transmembrane region" description="Helical" evidence="7">
    <location>
        <begin position="337"/>
        <end position="358"/>
    </location>
</feature>
<evidence type="ECO:0000256" key="6">
    <source>
        <dbReference type="ARBA" id="ARBA00023136"/>
    </source>
</evidence>
<feature type="transmembrane region" description="Helical" evidence="7">
    <location>
        <begin position="256"/>
        <end position="276"/>
    </location>
</feature>
<keyword evidence="5 7" id="KW-1133">Transmembrane helix</keyword>
<feature type="transmembrane region" description="Helical" evidence="7">
    <location>
        <begin position="231"/>
        <end position="251"/>
    </location>
</feature>
<evidence type="ECO:0000313" key="10">
    <source>
        <dbReference type="Proteomes" id="UP000005753"/>
    </source>
</evidence>
<dbReference type="Pfam" id="PF02554">
    <property type="entry name" value="CstA"/>
    <property type="match status" value="2"/>
</dbReference>
<reference evidence="9 10" key="1">
    <citation type="submission" date="2010-08" db="EMBL/GenBank/DDBJ databases">
        <authorList>
            <consortium name="US DOE Joint Genome Institute (JGI-PGF)"/>
            <person name="Lucas S."/>
            <person name="Copeland A."/>
            <person name="Lapidus A."/>
            <person name="Cheng J.-F."/>
            <person name="Bruce D."/>
            <person name="Goodwin L."/>
            <person name="Pitluck S."/>
            <person name="Land M.L."/>
            <person name="Hauser L."/>
            <person name="Chang Y.-J."/>
            <person name="Anderson I.J."/>
            <person name="Johnson E."/>
            <person name="Mulhopadhyay B."/>
            <person name="Kyrpides N."/>
            <person name="Woyke T.J."/>
        </authorList>
    </citation>
    <scope>NUCLEOTIDE SEQUENCE [LARGE SCALE GENOMIC DNA]</scope>
    <source>
        <strain evidence="9 10">6</strain>
    </source>
</reference>
<comment type="similarity">
    <text evidence="2">Belongs to the peptide transporter carbon starvation (CstA) (TC 2.A.114) family.</text>
</comment>
<sequence length="582" mass="62036">MNTALILLIGIVVLACGYLFYGRWLAKTWGIDPTRKTPAEECRDNVDYVPAKTPVLMGHHFSSIAGAGPITGPVQAAVFGWVPVMLWILIGGIFFGGVHDFGALFASLRHKGQSIGEIIGSTMGNKMKKLFLVFTYLTLLLVVAAFSSMVAGTFKATYTESGVLDKAASSANASTAMISLLFILMAIVFGFMVYRRNAPLLVSTLVGIAAIVGVIVLGLAFHPIYLSETTWMIIIGIYIGVASVVPVWILLQPRDYLSSFLLYFMLALAVVGIIGAHPSMAKVPAFTGFFNETQGYMFPALFVTIACGAISGFHSLVSSGTTSKQLDNEKHALPVAYGSMLIECVLGLCTVCAVGSLWDKFSSGEVTNPMQVFSIGIAHMVAAIPGMAGTEKVCQSLLILAVSVFCLTSLDTSARLARYTFQELWLDTGETVDSVKGYKKVLTNPYVATVVTIVLGVGMGLTGYINIWPLFGASNQLLAAVGLLAVATWLGKVGKNNKMFYIPMVFMLCVTVTSLIQTAIKNIKIMTGGVTADFGWSLARTVIAVLLVVLALILAADSIRTMIKNAKEKKNASVSAAASVAD</sequence>
<feature type="transmembrane region" description="Helical" evidence="7">
    <location>
        <begin position="473"/>
        <end position="491"/>
    </location>
</feature>
<dbReference type="OrthoDB" id="9761224at2"/>
<feature type="transmembrane region" description="Helical" evidence="7">
    <location>
        <begin position="370"/>
        <end position="388"/>
    </location>
</feature>